<dbReference type="EMBL" id="JADDUC010000212">
    <property type="protein sequence ID" value="KAG0115631.1"/>
    <property type="molecule type" value="Genomic_DNA"/>
</dbReference>
<evidence type="ECO:0000256" key="1">
    <source>
        <dbReference type="ARBA" id="ARBA00004496"/>
    </source>
</evidence>
<comment type="caution">
    <text evidence="7">The sequence shown here is derived from an EMBL/GenBank/DDBJ whole genome shotgun (WGS) entry which is preliminary data.</text>
</comment>
<reference evidence="8" key="3">
    <citation type="submission" date="2022-01" db="EMBL/GenBank/DDBJ databases">
        <authorList>
            <person name="Rubenstein D.R."/>
        </authorList>
    </citation>
    <scope>NUCLEOTIDE SEQUENCE</scope>
    <source>
        <strain evidence="8">SS15</strain>
        <tissue evidence="8">Liver</tissue>
    </source>
</reference>
<evidence type="ECO:0000313" key="8">
    <source>
        <dbReference type="EMBL" id="KAI1238845.1"/>
    </source>
</evidence>
<dbReference type="EMBL" id="JADDUC020000005">
    <property type="protein sequence ID" value="KAI1238845.1"/>
    <property type="molecule type" value="Genomic_DNA"/>
</dbReference>
<evidence type="ECO:0000313" key="9">
    <source>
        <dbReference type="Proteomes" id="UP000618051"/>
    </source>
</evidence>
<gene>
    <name evidence="8" type="ORF">IHE44_0011936</name>
    <name evidence="7" type="ORF">IHE44_005681</name>
</gene>
<reference evidence="7" key="1">
    <citation type="submission" date="2020-10" db="EMBL/GenBank/DDBJ databases">
        <title>Feather gene expression reveals the developmental basis of iridescence in African starlings.</title>
        <authorList>
            <person name="Rubenstein D.R."/>
        </authorList>
    </citation>
    <scope>NUCLEOTIDE SEQUENCE</scope>
    <source>
        <strain evidence="7">SS15</strain>
        <tissue evidence="7">Liver</tissue>
    </source>
</reference>
<sequence>MSCTIEKALADAKALVERLREHDSAAEALIEQTTALNKRVEAMKQYQEEIQELNEVARHRPRSTLVMGIQQENRQIRELQQENKELRTSLEEHQSALELIMSKYREQMFRLLMASKKDDPSIIMKLKEQHSKELQVHVDQITEMAAVMRKAIEVDERHGCKEQERITQLEQENKGLREILQITRESFLNLKKEDASESTSLSGLVTSILTNHQESFKCDNNTEGKKHPILPSVSASIQLPVSQHSFPELEKLPAQSLKAQAYKRKAADLTDTASLSKSVSKKAYEKTKNSKSSEEYFGRESTYKKKEEDSPSPVSPPCLRAQLRFPTNLLVQVWPLRQISTGKERTREHHCHMAGTQCLGLTLMALALMLCTPDIFLMWLMSTISDRGARQQLTQSWPAFVSTEHSSITQNHLGTGGWYPPLRLQRLPMNCHNKNSKRPEQPKTTEQDSCQQLGGSAVTAGSYFSLLTKHRTKGLAQCPEAFHTPGISQVCRGKLDVYINQRVVQGMEMAVLSTWPASRARRYHVHTVCSGRRTDTSPLSTPTPELFSDGSPLGSIQISSDLSSLAQVLPEMQV</sequence>
<dbReference type="AlphaFoldDB" id="A0A835NII1"/>
<dbReference type="Pfam" id="PF05769">
    <property type="entry name" value="SIKE"/>
    <property type="match status" value="1"/>
</dbReference>
<evidence type="ECO:0000313" key="7">
    <source>
        <dbReference type="EMBL" id="KAG0115631.1"/>
    </source>
</evidence>
<keyword evidence="4 5" id="KW-0175">Coiled coil</keyword>
<protein>
    <recommendedName>
        <fullName evidence="10">FGFR1 oncogene partner 2</fullName>
    </recommendedName>
</protein>
<feature type="coiled-coil region" evidence="5">
    <location>
        <begin position="12"/>
        <end position="103"/>
    </location>
</feature>
<dbReference type="PANTHER" id="PTHR12186">
    <property type="entry name" value="SIKE FAMILY MEMBER"/>
    <property type="match status" value="1"/>
</dbReference>
<dbReference type="GO" id="GO:0005737">
    <property type="term" value="C:cytoplasm"/>
    <property type="evidence" value="ECO:0007669"/>
    <property type="project" value="UniProtKB-SubCell"/>
</dbReference>
<accession>A0A835NII1</accession>
<feature type="non-terminal residue" evidence="7">
    <location>
        <position position="574"/>
    </location>
</feature>
<comment type="similarity">
    <text evidence="2">Belongs to the SIKE family.</text>
</comment>
<evidence type="ECO:0000256" key="2">
    <source>
        <dbReference type="ARBA" id="ARBA00005537"/>
    </source>
</evidence>
<dbReference type="PANTHER" id="PTHR12186:SF3">
    <property type="entry name" value="FGFR1 ONCOGENE PARTNER 2"/>
    <property type="match status" value="1"/>
</dbReference>
<feature type="compositionally biased region" description="Basic and acidic residues" evidence="6">
    <location>
        <begin position="295"/>
        <end position="309"/>
    </location>
</feature>
<dbReference type="InterPro" id="IPR008555">
    <property type="entry name" value="SIKE"/>
</dbReference>
<feature type="region of interest" description="Disordered" evidence="6">
    <location>
        <begin position="295"/>
        <end position="318"/>
    </location>
</feature>
<keyword evidence="3" id="KW-0963">Cytoplasm</keyword>
<evidence type="ECO:0008006" key="10">
    <source>
        <dbReference type="Google" id="ProtNLM"/>
    </source>
</evidence>
<dbReference type="Proteomes" id="UP000618051">
    <property type="component" value="Unassembled WGS sequence"/>
</dbReference>
<name>A0A835NII1_9PASS</name>
<evidence type="ECO:0000256" key="3">
    <source>
        <dbReference type="ARBA" id="ARBA00022490"/>
    </source>
</evidence>
<comment type="subcellular location">
    <subcellularLocation>
        <location evidence="1">Cytoplasm</location>
    </subcellularLocation>
</comment>
<evidence type="ECO:0000256" key="4">
    <source>
        <dbReference type="ARBA" id="ARBA00023054"/>
    </source>
</evidence>
<dbReference type="GO" id="GO:0009611">
    <property type="term" value="P:response to wounding"/>
    <property type="evidence" value="ECO:0007669"/>
    <property type="project" value="TreeGrafter"/>
</dbReference>
<reference evidence="8 9" key="2">
    <citation type="journal article" date="2021" name="J. Hered.">
        <title>Feather Gene Expression Elucidates the Developmental Basis of Plumage Iridescence in African Starlings.</title>
        <authorList>
            <person name="Rubenstein D.R."/>
            <person name="Corvelo A."/>
            <person name="MacManes M.D."/>
            <person name="Maia R."/>
            <person name="Narzisi G."/>
            <person name="Rousaki A."/>
            <person name="Vandenabeele P."/>
            <person name="Shawkey M.D."/>
            <person name="Solomon J."/>
        </authorList>
    </citation>
    <scope>NUCLEOTIDE SEQUENCE [LARGE SCALE GENOMIC DNA]</scope>
    <source>
        <strain evidence="8">SS15</strain>
    </source>
</reference>
<proteinExistence type="inferred from homology"/>
<evidence type="ECO:0000256" key="6">
    <source>
        <dbReference type="SAM" id="MobiDB-lite"/>
    </source>
</evidence>
<evidence type="ECO:0000256" key="5">
    <source>
        <dbReference type="SAM" id="Coils"/>
    </source>
</evidence>
<keyword evidence="9" id="KW-1185">Reference proteome</keyword>
<organism evidence="7">
    <name type="scientific">Lamprotornis superbus</name>
    <dbReference type="NCBI Taxonomy" id="245042"/>
    <lineage>
        <taxon>Eukaryota</taxon>
        <taxon>Metazoa</taxon>
        <taxon>Chordata</taxon>
        <taxon>Craniata</taxon>
        <taxon>Vertebrata</taxon>
        <taxon>Euteleostomi</taxon>
        <taxon>Archelosauria</taxon>
        <taxon>Archosauria</taxon>
        <taxon>Dinosauria</taxon>
        <taxon>Saurischia</taxon>
        <taxon>Theropoda</taxon>
        <taxon>Coelurosauria</taxon>
        <taxon>Aves</taxon>
        <taxon>Neognathae</taxon>
        <taxon>Neoaves</taxon>
        <taxon>Telluraves</taxon>
        <taxon>Australaves</taxon>
        <taxon>Passeriformes</taxon>
        <taxon>Sturnidae</taxon>
        <taxon>Lamprotornis</taxon>
    </lineage>
</organism>